<proteinExistence type="predicted"/>
<dbReference type="AlphaFoldDB" id="A0A430RB38"/>
<reference evidence="1 2" key="1">
    <citation type="journal article" date="2019" name="Extremophiles">
        <title>Biogeography of thermophiles and predominance of Thermus scotoductus in domestic water heaters.</title>
        <authorList>
            <person name="Wilpiszeski R.L."/>
            <person name="Zhang Z."/>
            <person name="House C.H."/>
        </authorList>
    </citation>
    <scope>NUCLEOTIDE SEQUENCE [LARGE SCALE GENOMIC DNA]</scope>
    <source>
        <strain evidence="1 2">34_S34</strain>
    </source>
</reference>
<organism evidence="1 2">
    <name type="scientific">Thermus scotoductus</name>
    <dbReference type="NCBI Taxonomy" id="37636"/>
    <lineage>
        <taxon>Bacteria</taxon>
        <taxon>Thermotogati</taxon>
        <taxon>Deinococcota</taxon>
        <taxon>Deinococci</taxon>
        <taxon>Thermales</taxon>
        <taxon>Thermaceae</taxon>
        <taxon>Thermus</taxon>
    </lineage>
</organism>
<protein>
    <submittedName>
        <fullName evidence="1">Uncharacterized protein</fullName>
    </submittedName>
</protein>
<dbReference type="Gene3D" id="3.30.420.10">
    <property type="entry name" value="Ribonuclease H-like superfamily/Ribonuclease H"/>
    <property type="match status" value="1"/>
</dbReference>
<evidence type="ECO:0000313" key="2">
    <source>
        <dbReference type="Proteomes" id="UP000286734"/>
    </source>
</evidence>
<evidence type="ECO:0000313" key="1">
    <source>
        <dbReference type="EMBL" id="RTH04592.1"/>
    </source>
</evidence>
<comment type="caution">
    <text evidence="1">The sequence shown here is derived from an EMBL/GenBank/DDBJ whole genome shotgun (WGS) entry which is preliminary data.</text>
</comment>
<gene>
    <name evidence="1" type="ORF">CSW47_06525</name>
</gene>
<dbReference type="RefSeq" id="WP_126200343.1">
    <property type="nucleotide sequence ID" value="NZ_PELP01000158.1"/>
</dbReference>
<sequence length="156" mass="16797">MNKPVVVYTDASVDPQMGIGALAVLGLVQVKGGGRFSAVLSLPVGDSTLAEILAVNLALELVYLLLGPGTQVTLFCDNESVVDHLQNGKRNGRQDLNRALESVARFKALLKPSFRYKPRRSTPEMRWVDNKAREELGRTRKGGSIHSGASKLALAG</sequence>
<dbReference type="EMBL" id="PELP01000158">
    <property type="protein sequence ID" value="RTH04592.1"/>
    <property type="molecule type" value="Genomic_DNA"/>
</dbReference>
<accession>A0A430RB38</accession>
<dbReference type="GO" id="GO:0003676">
    <property type="term" value="F:nucleic acid binding"/>
    <property type="evidence" value="ECO:0007669"/>
    <property type="project" value="InterPro"/>
</dbReference>
<dbReference type="InterPro" id="IPR036397">
    <property type="entry name" value="RNaseH_sf"/>
</dbReference>
<dbReference type="InterPro" id="IPR012337">
    <property type="entry name" value="RNaseH-like_sf"/>
</dbReference>
<dbReference type="SUPFAM" id="SSF53098">
    <property type="entry name" value="Ribonuclease H-like"/>
    <property type="match status" value="1"/>
</dbReference>
<dbReference type="Proteomes" id="UP000286734">
    <property type="component" value="Unassembled WGS sequence"/>
</dbReference>
<name>A0A430RB38_THESC</name>